<dbReference type="OrthoDB" id="738796at2759"/>
<organism evidence="1 2">
    <name type="scientific">Tetracentron sinense</name>
    <name type="common">Spur-leaf</name>
    <dbReference type="NCBI Taxonomy" id="13715"/>
    <lineage>
        <taxon>Eukaryota</taxon>
        <taxon>Viridiplantae</taxon>
        <taxon>Streptophyta</taxon>
        <taxon>Embryophyta</taxon>
        <taxon>Tracheophyta</taxon>
        <taxon>Spermatophyta</taxon>
        <taxon>Magnoliopsida</taxon>
        <taxon>Trochodendrales</taxon>
        <taxon>Trochodendraceae</taxon>
        <taxon>Tetracentron</taxon>
    </lineage>
</organism>
<keyword evidence="2" id="KW-1185">Reference proteome</keyword>
<protein>
    <submittedName>
        <fullName evidence="1">Uncharacterized protein</fullName>
    </submittedName>
</protein>
<evidence type="ECO:0000313" key="2">
    <source>
        <dbReference type="Proteomes" id="UP000655225"/>
    </source>
</evidence>
<dbReference type="PANTHER" id="PTHR33544">
    <property type="entry name" value="DUF4005 DOMAIN-CONTAINING PROTEIN-RELATED"/>
    <property type="match status" value="1"/>
</dbReference>
<dbReference type="PANTHER" id="PTHR33544:SF14">
    <property type="entry name" value="PROTEIN, PUTATIVE-RELATED"/>
    <property type="match status" value="1"/>
</dbReference>
<dbReference type="EMBL" id="JABCRI010000001">
    <property type="protein sequence ID" value="KAF8413828.1"/>
    <property type="molecule type" value="Genomic_DNA"/>
</dbReference>
<dbReference type="Proteomes" id="UP000655225">
    <property type="component" value="Unassembled WGS sequence"/>
</dbReference>
<name>A0A834ZYS0_TETSI</name>
<gene>
    <name evidence="1" type="ORF">HHK36_001822</name>
</gene>
<sequence>MVTEIREMPNGWPLGLENMNRRLRVVERLQAAAEPFSFHVHSTSFSSFSSSNLDTEIGQSTASFFQDPSVPLGRLIGIRPGDEGDLYFTNSIRIEERERVSLRNGPSNVTKRRRMEMSQRICIPLLLSKKLFMICCNCHGSPSIPFLKDMGSGSVAWLLFGFVLKPTQQAGPTG</sequence>
<accession>A0A834ZYS0</accession>
<reference evidence="1 2" key="1">
    <citation type="submission" date="2020-04" db="EMBL/GenBank/DDBJ databases">
        <title>Plant Genome Project.</title>
        <authorList>
            <person name="Zhang R.-G."/>
        </authorList>
    </citation>
    <scope>NUCLEOTIDE SEQUENCE [LARGE SCALE GENOMIC DNA]</scope>
    <source>
        <strain evidence="1">YNK0</strain>
        <tissue evidence="1">Leaf</tissue>
    </source>
</reference>
<dbReference type="AlphaFoldDB" id="A0A834ZYS0"/>
<dbReference type="InterPro" id="IPR040344">
    <property type="entry name" value="At3g17950-like"/>
</dbReference>
<dbReference type="OMA" id="RICIPLL"/>
<proteinExistence type="predicted"/>
<evidence type="ECO:0000313" key="1">
    <source>
        <dbReference type="EMBL" id="KAF8413828.1"/>
    </source>
</evidence>
<comment type="caution">
    <text evidence="1">The sequence shown here is derived from an EMBL/GenBank/DDBJ whole genome shotgun (WGS) entry which is preliminary data.</text>
</comment>